<name>A0A7R9WNR9_9STRA</name>
<organism evidence="1">
    <name type="scientific">Craspedostauros australis</name>
    <dbReference type="NCBI Taxonomy" id="1486917"/>
    <lineage>
        <taxon>Eukaryota</taxon>
        <taxon>Sar</taxon>
        <taxon>Stramenopiles</taxon>
        <taxon>Ochrophyta</taxon>
        <taxon>Bacillariophyta</taxon>
        <taxon>Bacillariophyceae</taxon>
        <taxon>Bacillariophycidae</taxon>
        <taxon>Naviculales</taxon>
        <taxon>Naviculaceae</taxon>
        <taxon>Craspedostauros</taxon>
    </lineage>
</organism>
<dbReference type="EMBL" id="HBEF01001486">
    <property type="protein sequence ID" value="CAD8328848.1"/>
    <property type="molecule type" value="Transcribed_RNA"/>
</dbReference>
<protein>
    <submittedName>
        <fullName evidence="1">Uncharacterized protein</fullName>
    </submittedName>
</protein>
<sequence>MNTTYGEDLAIASDADKRVAVIINSAAWEILSEKIPPQDNNFTSSMRMYREVITWFRQSYPNVTLIWKLPQAFHLHAADAVHARPAQVTRLKHASIANAKYLHGQQRALMEELGVPVLDLWNASYLSGHRHRNGDAVHYETQQNHYFIDMYYIDPKMKQLGKHRRERGRIL</sequence>
<accession>A0A7R9WNR9</accession>
<proteinExistence type="predicted"/>
<gene>
    <name evidence="1" type="ORF">CAUS1442_LOCUS946</name>
</gene>
<evidence type="ECO:0000313" key="1">
    <source>
        <dbReference type="EMBL" id="CAD8328848.1"/>
    </source>
</evidence>
<dbReference type="AlphaFoldDB" id="A0A7R9WNR9"/>
<reference evidence="1" key="1">
    <citation type="submission" date="2021-01" db="EMBL/GenBank/DDBJ databases">
        <authorList>
            <person name="Corre E."/>
            <person name="Pelletier E."/>
            <person name="Niang G."/>
            <person name="Scheremetjew M."/>
            <person name="Finn R."/>
            <person name="Kale V."/>
            <person name="Holt S."/>
            <person name="Cochrane G."/>
            <person name="Meng A."/>
            <person name="Brown T."/>
            <person name="Cohen L."/>
        </authorList>
    </citation>
    <scope>NUCLEOTIDE SEQUENCE</scope>
    <source>
        <strain evidence="1">CCMP3328</strain>
    </source>
</reference>